<proteinExistence type="predicted"/>
<dbReference type="InterPro" id="IPR012657">
    <property type="entry name" value="23S_rRNA-intervening_sequence"/>
</dbReference>
<gene>
    <name evidence="1" type="ORF">B0I22_0026</name>
</gene>
<evidence type="ECO:0000313" key="1">
    <source>
        <dbReference type="EMBL" id="TDX85934.1"/>
    </source>
</evidence>
<keyword evidence="2" id="KW-1185">Reference proteome</keyword>
<dbReference type="InterPro" id="IPR036583">
    <property type="entry name" value="23S_rRNA_IVS_sf"/>
</dbReference>
<dbReference type="SUPFAM" id="SSF158446">
    <property type="entry name" value="IVS-encoded protein-like"/>
    <property type="match status" value="1"/>
</dbReference>
<evidence type="ECO:0000313" key="2">
    <source>
        <dbReference type="Proteomes" id="UP000295313"/>
    </source>
</evidence>
<sequence>MGIILSFKDLIVWQKSHQFVLEIYSVTVGFPKKEIYALTSQIRRASVSIPANIAEGFKKKTLPNKINFLSHSEGSLEEVKYYLILAKDLNYISLNNFDKLTSDAEEVSKLINGYKKSINNFHQNNQTN</sequence>
<dbReference type="EMBL" id="SOEO01000001">
    <property type="protein sequence ID" value="TDX85934.1"/>
    <property type="molecule type" value="Genomic_DNA"/>
</dbReference>
<dbReference type="CDD" id="cd16377">
    <property type="entry name" value="23S_rRNA_IVP_like"/>
    <property type="match status" value="1"/>
</dbReference>
<dbReference type="RefSeq" id="WP_133942591.1">
    <property type="nucleotide sequence ID" value="NZ_SOEO01000001.1"/>
</dbReference>
<dbReference type="Gene3D" id="1.20.1440.60">
    <property type="entry name" value="23S rRNA-intervening sequence"/>
    <property type="match status" value="1"/>
</dbReference>
<dbReference type="NCBIfam" id="TIGR02436">
    <property type="entry name" value="four helix bundle protein"/>
    <property type="match status" value="1"/>
</dbReference>
<accession>A0A4R8I8E7</accession>
<dbReference type="AlphaFoldDB" id="A0A4R8I8E7"/>
<reference evidence="1 2" key="1">
    <citation type="submission" date="2019-03" db="EMBL/GenBank/DDBJ databases">
        <title>Genomic Encyclopedia of Type Strains, Phase III (KMG-III): the genomes of soil and plant-associated and newly described type strains.</title>
        <authorList>
            <person name="Whitman W."/>
        </authorList>
    </citation>
    <scope>NUCLEOTIDE SEQUENCE [LARGE SCALE GENOMIC DNA]</scope>
    <source>
        <strain evidence="1 2">CGMCC 1.12802</strain>
    </source>
</reference>
<dbReference type="PANTHER" id="PTHR38471:SF2">
    <property type="entry name" value="FOUR HELIX BUNDLE PROTEIN"/>
    <property type="match status" value="1"/>
</dbReference>
<comment type="caution">
    <text evidence="1">The sequence shown here is derived from an EMBL/GenBank/DDBJ whole genome shotgun (WGS) entry which is preliminary data.</text>
</comment>
<dbReference type="OrthoDB" id="9811959at2"/>
<dbReference type="PANTHER" id="PTHR38471">
    <property type="entry name" value="FOUR HELIX BUNDLE PROTEIN"/>
    <property type="match status" value="1"/>
</dbReference>
<organism evidence="1 2">
    <name type="scientific">Epilithonimonas xixisoli</name>
    <dbReference type="NCBI Taxonomy" id="1476462"/>
    <lineage>
        <taxon>Bacteria</taxon>
        <taxon>Pseudomonadati</taxon>
        <taxon>Bacteroidota</taxon>
        <taxon>Flavobacteriia</taxon>
        <taxon>Flavobacteriales</taxon>
        <taxon>Weeksellaceae</taxon>
        <taxon>Chryseobacterium group</taxon>
        <taxon>Epilithonimonas</taxon>
    </lineage>
</organism>
<dbReference type="Pfam" id="PF05635">
    <property type="entry name" value="23S_rRNA_IVP"/>
    <property type="match status" value="1"/>
</dbReference>
<protein>
    <submittedName>
        <fullName evidence="1">Four helix bundle protein</fullName>
    </submittedName>
</protein>
<dbReference type="Proteomes" id="UP000295313">
    <property type="component" value="Unassembled WGS sequence"/>
</dbReference>
<name>A0A4R8I8E7_9FLAO</name>